<comment type="caution">
    <text evidence="1">The sequence shown here is derived from an EMBL/GenBank/DDBJ whole genome shotgun (WGS) entry which is preliminary data.</text>
</comment>
<gene>
    <name evidence="1" type="ORF">ACFP3T_08400</name>
</gene>
<protein>
    <recommendedName>
        <fullName evidence="3">Mor transcription activator domain-containing protein</fullName>
    </recommendedName>
</protein>
<accession>A0ABW1R767</accession>
<dbReference type="Proteomes" id="UP001596253">
    <property type="component" value="Unassembled WGS sequence"/>
</dbReference>
<proteinExistence type="predicted"/>
<dbReference type="EMBL" id="JBHSSD010000036">
    <property type="protein sequence ID" value="MFC6164687.1"/>
    <property type="molecule type" value="Genomic_DNA"/>
</dbReference>
<sequence>MEEDLANQDCWHPLLREMSTLIGPTATLQFFQTYQGMRISIPAHLYDSALVAQRILQQAPHHNAQALATKYGYSRRWVNLTIQTAKGDHLK</sequence>
<evidence type="ECO:0008006" key="3">
    <source>
        <dbReference type="Google" id="ProtNLM"/>
    </source>
</evidence>
<keyword evidence="2" id="KW-1185">Reference proteome</keyword>
<reference evidence="2" key="1">
    <citation type="journal article" date="2019" name="Int. J. Syst. Evol. Microbiol.">
        <title>The Global Catalogue of Microorganisms (GCM) 10K type strain sequencing project: providing services to taxonomists for standard genome sequencing and annotation.</title>
        <authorList>
            <consortium name="The Broad Institute Genomics Platform"/>
            <consortium name="The Broad Institute Genome Sequencing Center for Infectious Disease"/>
            <person name="Wu L."/>
            <person name="Ma J."/>
        </authorList>
    </citation>
    <scope>NUCLEOTIDE SEQUENCE [LARGE SCALE GENOMIC DNA]</scope>
    <source>
        <strain evidence="2">CCM 8932</strain>
    </source>
</reference>
<organism evidence="1 2">
    <name type="scientific">Lactiplantibacillus dongliensis</name>
    <dbReference type="NCBI Taxonomy" id="2559919"/>
    <lineage>
        <taxon>Bacteria</taxon>
        <taxon>Bacillati</taxon>
        <taxon>Bacillota</taxon>
        <taxon>Bacilli</taxon>
        <taxon>Lactobacillales</taxon>
        <taxon>Lactobacillaceae</taxon>
        <taxon>Lactiplantibacillus</taxon>
    </lineage>
</organism>
<evidence type="ECO:0000313" key="2">
    <source>
        <dbReference type="Proteomes" id="UP001596253"/>
    </source>
</evidence>
<name>A0ABW1R767_9LACO</name>
<evidence type="ECO:0000313" key="1">
    <source>
        <dbReference type="EMBL" id="MFC6164687.1"/>
    </source>
</evidence>
<dbReference type="RefSeq" id="WP_137640884.1">
    <property type="nucleotide sequence ID" value="NZ_BJDK01000032.1"/>
</dbReference>